<dbReference type="SMART" id="SM00195">
    <property type="entry name" value="DSPc"/>
    <property type="match status" value="1"/>
</dbReference>
<evidence type="ECO:0000256" key="3">
    <source>
        <dbReference type="ARBA" id="ARBA00022912"/>
    </source>
</evidence>
<dbReference type="PROSITE" id="PS50054">
    <property type="entry name" value="TYR_PHOSPHATASE_DUAL"/>
    <property type="match status" value="1"/>
</dbReference>
<dbReference type="GO" id="GO:0004722">
    <property type="term" value="F:protein serine/threonine phosphatase activity"/>
    <property type="evidence" value="ECO:0007669"/>
    <property type="project" value="UniProtKB-EC"/>
</dbReference>
<comment type="catalytic activity">
    <reaction evidence="5">
        <text>O-phospho-L-threonyl-[protein] + H2O = L-threonyl-[protein] + phosphate</text>
        <dbReference type="Rhea" id="RHEA:47004"/>
        <dbReference type="Rhea" id="RHEA-COMP:11060"/>
        <dbReference type="Rhea" id="RHEA-COMP:11605"/>
        <dbReference type="ChEBI" id="CHEBI:15377"/>
        <dbReference type="ChEBI" id="CHEBI:30013"/>
        <dbReference type="ChEBI" id="CHEBI:43474"/>
        <dbReference type="ChEBI" id="CHEBI:61977"/>
        <dbReference type="EC" id="3.1.3.16"/>
    </reaction>
</comment>
<accession>A0A8S2T2D6</accession>
<keyword evidence="2" id="KW-0378">Hydrolase</keyword>
<dbReference type="GO" id="GO:0007165">
    <property type="term" value="P:signal transduction"/>
    <property type="evidence" value="ECO:0007669"/>
    <property type="project" value="TreeGrafter"/>
</dbReference>
<evidence type="ECO:0000256" key="4">
    <source>
        <dbReference type="ARBA" id="ARBA00047761"/>
    </source>
</evidence>
<keyword evidence="3" id="KW-0904">Protein phosphatase</keyword>
<feature type="domain" description="Tyrosine-protein phosphatase" evidence="6">
    <location>
        <begin position="4"/>
        <end position="144"/>
    </location>
</feature>
<dbReference type="GO" id="GO:0004725">
    <property type="term" value="F:protein tyrosine phosphatase activity"/>
    <property type="evidence" value="ECO:0007669"/>
    <property type="project" value="TreeGrafter"/>
</dbReference>
<evidence type="ECO:0000256" key="1">
    <source>
        <dbReference type="ARBA" id="ARBA00008601"/>
    </source>
</evidence>
<evidence type="ECO:0000259" key="6">
    <source>
        <dbReference type="PROSITE" id="PS50054"/>
    </source>
</evidence>
<dbReference type="InterPro" id="IPR029021">
    <property type="entry name" value="Prot-tyrosine_phosphatase-like"/>
</dbReference>
<dbReference type="PANTHER" id="PTHR45948:SF2">
    <property type="entry name" value="DUAL SPECIFICITY PROTEIN PHOSPHATASE"/>
    <property type="match status" value="1"/>
</dbReference>
<dbReference type="EMBL" id="CAJOBA010053496">
    <property type="protein sequence ID" value="CAF4265416.1"/>
    <property type="molecule type" value="Genomic_DNA"/>
</dbReference>
<evidence type="ECO:0008006" key="11">
    <source>
        <dbReference type="Google" id="ProtNLM"/>
    </source>
</evidence>
<name>A0A8S2T2D6_9BILA</name>
<dbReference type="Proteomes" id="UP000682733">
    <property type="component" value="Unassembled WGS sequence"/>
</dbReference>
<proteinExistence type="inferred from homology"/>
<evidence type="ECO:0000256" key="5">
    <source>
        <dbReference type="ARBA" id="ARBA00048336"/>
    </source>
</evidence>
<evidence type="ECO:0000256" key="2">
    <source>
        <dbReference type="ARBA" id="ARBA00022801"/>
    </source>
</evidence>
<reference evidence="9" key="1">
    <citation type="submission" date="2021-02" db="EMBL/GenBank/DDBJ databases">
        <authorList>
            <person name="Nowell W R."/>
        </authorList>
    </citation>
    <scope>NUCLEOTIDE SEQUENCE</scope>
</reference>
<dbReference type="PROSITE" id="PS50056">
    <property type="entry name" value="TYR_PHOSPHATASE_2"/>
    <property type="match status" value="1"/>
</dbReference>
<dbReference type="Gene3D" id="3.90.190.10">
    <property type="entry name" value="Protein tyrosine phosphatase superfamily"/>
    <property type="match status" value="1"/>
</dbReference>
<organism evidence="9 10">
    <name type="scientific">Didymodactylos carnosus</name>
    <dbReference type="NCBI Taxonomy" id="1234261"/>
    <lineage>
        <taxon>Eukaryota</taxon>
        <taxon>Metazoa</taxon>
        <taxon>Spiralia</taxon>
        <taxon>Gnathifera</taxon>
        <taxon>Rotifera</taxon>
        <taxon>Eurotatoria</taxon>
        <taxon>Bdelloidea</taxon>
        <taxon>Philodinida</taxon>
        <taxon>Philodinidae</taxon>
        <taxon>Didymodactylos</taxon>
    </lineage>
</organism>
<protein>
    <recommendedName>
        <fullName evidence="11">Protein-tyrosine-phosphatase</fullName>
    </recommendedName>
</protein>
<dbReference type="InterPro" id="IPR000340">
    <property type="entry name" value="Dual-sp_phosphatase_cat-dom"/>
</dbReference>
<comment type="similarity">
    <text evidence="1">Belongs to the protein-tyrosine phosphatase family. Non-receptor class dual specificity subfamily.</text>
</comment>
<evidence type="ECO:0000259" key="7">
    <source>
        <dbReference type="PROSITE" id="PS50056"/>
    </source>
</evidence>
<evidence type="ECO:0000313" key="8">
    <source>
        <dbReference type="EMBL" id="CAF1474113.1"/>
    </source>
</evidence>
<dbReference type="InterPro" id="IPR000387">
    <property type="entry name" value="Tyr_Pase_dom"/>
</dbReference>
<comment type="caution">
    <text evidence="9">The sequence shown here is derived from an EMBL/GenBank/DDBJ whole genome shotgun (WGS) entry which is preliminary data.</text>
</comment>
<feature type="domain" description="Tyrosine specific protein phosphatases" evidence="7">
    <location>
        <begin position="61"/>
        <end position="122"/>
    </location>
</feature>
<evidence type="ECO:0000313" key="10">
    <source>
        <dbReference type="Proteomes" id="UP000682733"/>
    </source>
</evidence>
<dbReference type="PANTHER" id="PTHR45948">
    <property type="entry name" value="DUAL SPECIFICITY PROTEIN PHOSPHATASE DDB_G0269404-RELATED"/>
    <property type="match status" value="1"/>
</dbReference>
<gene>
    <name evidence="8" type="ORF">OVA965_LOCUS35775</name>
    <name evidence="9" type="ORF">TMI583_LOCUS36752</name>
</gene>
<dbReference type="PROSITE" id="PS00383">
    <property type="entry name" value="TYR_PHOSPHATASE_1"/>
    <property type="match status" value="1"/>
</dbReference>
<evidence type="ECO:0000313" key="9">
    <source>
        <dbReference type="EMBL" id="CAF4265416.1"/>
    </source>
</evidence>
<dbReference type="EMBL" id="CAJNOK010031600">
    <property type="protein sequence ID" value="CAF1474113.1"/>
    <property type="molecule type" value="Genomic_DNA"/>
</dbReference>
<dbReference type="Pfam" id="PF00782">
    <property type="entry name" value="DSPc"/>
    <property type="match status" value="1"/>
</dbReference>
<comment type="catalytic activity">
    <reaction evidence="4">
        <text>O-phospho-L-seryl-[protein] + H2O = L-seryl-[protein] + phosphate</text>
        <dbReference type="Rhea" id="RHEA:20629"/>
        <dbReference type="Rhea" id="RHEA-COMP:9863"/>
        <dbReference type="Rhea" id="RHEA-COMP:11604"/>
        <dbReference type="ChEBI" id="CHEBI:15377"/>
        <dbReference type="ChEBI" id="CHEBI:29999"/>
        <dbReference type="ChEBI" id="CHEBI:43474"/>
        <dbReference type="ChEBI" id="CHEBI:83421"/>
        <dbReference type="EC" id="3.1.3.16"/>
    </reaction>
</comment>
<dbReference type="Proteomes" id="UP000677228">
    <property type="component" value="Unassembled WGS sequence"/>
</dbReference>
<dbReference type="InterPro" id="IPR020422">
    <property type="entry name" value="TYR_PHOSPHATASE_DUAL_dom"/>
</dbReference>
<dbReference type="SUPFAM" id="SSF52799">
    <property type="entry name" value="(Phosphotyrosine protein) phosphatases II"/>
    <property type="match status" value="1"/>
</dbReference>
<dbReference type="InterPro" id="IPR016130">
    <property type="entry name" value="Tyr_Pase_AS"/>
</dbReference>
<sequence>MGHGMSQILPDVYVSSAFVAHQQKVIDDFGITHILSIQTNPSKKFPNIEYLLITAKDNIQQDLLQHISQCNDFIHNARLNNGRVLIHCVEGKSRSPTIAIAYLTTVTGFSWIDSMNSIRGVRQLVEPNFSFQRQLKRFDEELGNTERVRLFSKFGDYISTDNDRRFLLNNLELYKEDQKRRFNREIDMKLMYLIENPKSDGNMCSNETKDYSDKHQSLENEQTTIDYMFQTNSVSQEDLICSEKLLDEMFA</sequence>
<dbReference type="GO" id="GO:0005829">
    <property type="term" value="C:cytosol"/>
    <property type="evidence" value="ECO:0007669"/>
    <property type="project" value="TreeGrafter"/>
</dbReference>
<dbReference type="AlphaFoldDB" id="A0A8S2T2D6"/>